<proteinExistence type="predicted"/>
<sequence length="146" mass="15916">MLGSHDLPPRIPQRVIVTGIPGPALTTFAERVTNVLDVPLVPLTDLAGPDEVARLAAFEGWVVTGEYDATLVALLERAEAMVHLDLAEPTTLTSLVKRTLRRVRADAAPSPEQAWIRAAGAIRADLDVVRLTRPDEVEGWLRSIIR</sequence>
<gene>
    <name evidence="1" type="ORF">ACFPQB_12005</name>
</gene>
<organism evidence="1 2">
    <name type="scientific">Nocardioides vastitatis</name>
    <dbReference type="NCBI Taxonomy" id="2568655"/>
    <lineage>
        <taxon>Bacteria</taxon>
        <taxon>Bacillati</taxon>
        <taxon>Actinomycetota</taxon>
        <taxon>Actinomycetes</taxon>
        <taxon>Propionibacteriales</taxon>
        <taxon>Nocardioidaceae</taxon>
        <taxon>Nocardioides</taxon>
    </lineage>
</organism>
<comment type="caution">
    <text evidence="1">The sequence shown here is derived from an EMBL/GenBank/DDBJ whole genome shotgun (WGS) entry which is preliminary data.</text>
</comment>
<evidence type="ECO:0000313" key="2">
    <source>
        <dbReference type="Proteomes" id="UP001596072"/>
    </source>
</evidence>
<reference evidence="2" key="1">
    <citation type="journal article" date="2019" name="Int. J. Syst. Evol. Microbiol.">
        <title>The Global Catalogue of Microorganisms (GCM) 10K type strain sequencing project: providing services to taxonomists for standard genome sequencing and annotation.</title>
        <authorList>
            <consortium name="The Broad Institute Genomics Platform"/>
            <consortium name="The Broad Institute Genome Sequencing Center for Infectious Disease"/>
            <person name="Wu L."/>
            <person name="Ma J."/>
        </authorList>
    </citation>
    <scope>NUCLEOTIDE SEQUENCE [LARGE SCALE GENOMIC DNA]</scope>
    <source>
        <strain evidence="2">YIM 94188</strain>
    </source>
</reference>
<name>A0ABW0ZHC4_9ACTN</name>
<dbReference type="Proteomes" id="UP001596072">
    <property type="component" value="Unassembled WGS sequence"/>
</dbReference>
<dbReference type="RefSeq" id="WP_136433195.1">
    <property type="nucleotide sequence ID" value="NZ_JBHSNS010000005.1"/>
</dbReference>
<dbReference type="EMBL" id="JBHSNS010000005">
    <property type="protein sequence ID" value="MFC5729643.1"/>
    <property type="molecule type" value="Genomic_DNA"/>
</dbReference>
<accession>A0ABW0ZHC4</accession>
<protein>
    <submittedName>
        <fullName evidence="1">Uncharacterized protein</fullName>
    </submittedName>
</protein>
<evidence type="ECO:0000313" key="1">
    <source>
        <dbReference type="EMBL" id="MFC5729643.1"/>
    </source>
</evidence>
<keyword evidence="2" id="KW-1185">Reference proteome</keyword>